<comment type="caution">
    <text evidence="1">The sequence shown here is derived from an EMBL/GenBank/DDBJ whole genome shotgun (WGS) entry which is preliminary data.</text>
</comment>
<sequence length="50" mass="5625">MGLQWGALTFYTLPSPTVDFPNFLLMTQSAIVQTPSPSYFSFSFCISMPR</sequence>
<name>A0A2P6PL15_ROSCH</name>
<protein>
    <submittedName>
        <fullName evidence="1">Uncharacterized protein</fullName>
    </submittedName>
</protein>
<proteinExistence type="predicted"/>
<dbReference type="Proteomes" id="UP000238479">
    <property type="component" value="Chromosome 6"/>
</dbReference>
<dbReference type="EMBL" id="PDCK01000044">
    <property type="protein sequence ID" value="PRQ22624.1"/>
    <property type="molecule type" value="Genomic_DNA"/>
</dbReference>
<keyword evidence="2" id="KW-1185">Reference proteome</keyword>
<evidence type="ECO:0000313" key="2">
    <source>
        <dbReference type="Proteomes" id="UP000238479"/>
    </source>
</evidence>
<dbReference type="AlphaFoldDB" id="A0A2P6PL15"/>
<accession>A0A2P6PL15</accession>
<dbReference type="Gramene" id="PRQ22624">
    <property type="protein sequence ID" value="PRQ22624"/>
    <property type="gene ID" value="RchiOBHm_Chr6g0252331"/>
</dbReference>
<reference evidence="1 2" key="1">
    <citation type="journal article" date="2018" name="Nat. Genet.">
        <title>The Rosa genome provides new insights in the design of modern roses.</title>
        <authorList>
            <person name="Bendahmane M."/>
        </authorList>
    </citation>
    <scope>NUCLEOTIDE SEQUENCE [LARGE SCALE GENOMIC DNA]</scope>
    <source>
        <strain evidence="2">cv. Old Blush</strain>
    </source>
</reference>
<gene>
    <name evidence="1" type="ORF">RchiOBHm_Chr6g0252331</name>
</gene>
<evidence type="ECO:0000313" key="1">
    <source>
        <dbReference type="EMBL" id="PRQ22624.1"/>
    </source>
</evidence>
<organism evidence="1 2">
    <name type="scientific">Rosa chinensis</name>
    <name type="common">China rose</name>
    <dbReference type="NCBI Taxonomy" id="74649"/>
    <lineage>
        <taxon>Eukaryota</taxon>
        <taxon>Viridiplantae</taxon>
        <taxon>Streptophyta</taxon>
        <taxon>Embryophyta</taxon>
        <taxon>Tracheophyta</taxon>
        <taxon>Spermatophyta</taxon>
        <taxon>Magnoliopsida</taxon>
        <taxon>eudicotyledons</taxon>
        <taxon>Gunneridae</taxon>
        <taxon>Pentapetalae</taxon>
        <taxon>rosids</taxon>
        <taxon>fabids</taxon>
        <taxon>Rosales</taxon>
        <taxon>Rosaceae</taxon>
        <taxon>Rosoideae</taxon>
        <taxon>Rosoideae incertae sedis</taxon>
        <taxon>Rosa</taxon>
    </lineage>
</organism>